<comment type="caution">
    <text evidence="1">The sequence shown here is derived from an EMBL/GenBank/DDBJ whole genome shotgun (WGS) entry which is preliminary data.</text>
</comment>
<protein>
    <submittedName>
        <fullName evidence="1">Uncharacterized protein</fullName>
    </submittedName>
</protein>
<gene>
    <name evidence="1" type="ORF">BDR25DRAFT_69783</name>
</gene>
<organism evidence="1 2">
    <name type="scientific">Lindgomyces ingoldianus</name>
    <dbReference type="NCBI Taxonomy" id="673940"/>
    <lineage>
        <taxon>Eukaryota</taxon>
        <taxon>Fungi</taxon>
        <taxon>Dikarya</taxon>
        <taxon>Ascomycota</taxon>
        <taxon>Pezizomycotina</taxon>
        <taxon>Dothideomycetes</taxon>
        <taxon>Pleosporomycetidae</taxon>
        <taxon>Pleosporales</taxon>
        <taxon>Lindgomycetaceae</taxon>
        <taxon>Lindgomyces</taxon>
    </lineage>
</organism>
<accession>A0ACB6QM79</accession>
<name>A0ACB6QM79_9PLEO</name>
<reference evidence="1" key="1">
    <citation type="journal article" date="2020" name="Stud. Mycol.">
        <title>101 Dothideomycetes genomes: a test case for predicting lifestyles and emergence of pathogens.</title>
        <authorList>
            <person name="Haridas S."/>
            <person name="Albert R."/>
            <person name="Binder M."/>
            <person name="Bloem J."/>
            <person name="Labutti K."/>
            <person name="Salamov A."/>
            <person name="Andreopoulos B."/>
            <person name="Baker S."/>
            <person name="Barry K."/>
            <person name="Bills G."/>
            <person name="Bluhm B."/>
            <person name="Cannon C."/>
            <person name="Castanera R."/>
            <person name="Culley D."/>
            <person name="Daum C."/>
            <person name="Ezra D."/>
            <person name="Gonzalez J."/>
            <person name="Henrissat B."/>
            <person name="Kuo A."/>
            <person name="Liang C."/>
            <person name="Lipzen A."/>
            <person name="Lutzoni F."/>
            <person name="Magnuson J."/>
            <person name="Mondo S."/>
            <person name="Nolan M."/>
            <person name="Ohm R."/>
            <person name="Pangilinan J."/>
            <person name="Park H.-J."/>
            <person name="Ramirez L."/>
            <person name="Alfaro M."/>
            <person name="Sun H."/>
            <person name="Tritt A."/>
            <person name="Yoshinaga Y."/>
            <person name="Zwiers L.-H."/>
            <person name="Turgeon B."/>
            <person name="Goodwin S."/>
            <person name="Spatafora J."/>
            <person name="Crous P."/>
            <person name="Grigoriev I."/>
        </authorList>
    </citation>
    <scope>NUCLEOTIDE SEQUENCE</scope>
    <source>
        <strain evidence="1">ATCC 200398</strain>
    </source>
</reference>
<dbReference type="EMBL" id="MU003521">
    <property type="protein sequence ID" value="KAF2467227.1"/>
    <property type="molecule type" value="Genomic_DNA"/>
</dbReference>
<proteinExistence type="predicted"/>
<evidence type="ECO:0000313" key="2">
    <source>
        <dbReference type="Proteomes" id="UP000799755"/>
    </source>
</evidence>
<evidence type="ECO:0000313" key="1">
    <source>
        <dbReference type="EMBL" id="KAF2467227.1"/>
    </source>
</evidence>
<keyword evidence="2" id="KW-1185">Reference proteome</keyword>
<dbReference type="Proteomes" id="UP000799755">
    <property type="component" value="Unassembled WGS sequence"/>
</dbReference>
<sequence length="245" mass="28748">MPPNTRSRSRIFGFFSLPKEIRLMIYEHLPESIIHQFVSENCIIEVSDKVCPPAILRTCRLIHAEAKGLIFNLLHHNGARICITFTGLDIDNLFLLCDKLQPSRPKERKHFQQGRNLPPLHSSNAPFDFQLFELRSFMRTPKDHEVHVNWFPCNRANLSERRYLVRFIKDLGKLYCVLWNYAYTASVWDTEAEAFIPLLDFLQQPIVGCSREFQAHLRADGFVTWKDIFMRPRGRSATSTWLRLM</sequence>